<keyword evidence="5" id="KW-0548">Nucleotidyltransferase</keyword>
<dbReference type="InterPro" id="IPR050469">
    <property type="entry name" value="Diguanylate_Cyclase"/>
</dbReference>
<reference evidence="6" key="1">
    <citation type="journal article" date="2019" name="Int. J. Syst. Evol. Microbiol.">
        <title>The Global Catalogue of Microorganisms (GCM) 10K type strain sequencing project: providing services to taxonomists for standard genome sequencing and annotation.</title>
        <authorList>
            <consortium name="The Broad Institute Genomics Platform"/>
            <consortium name="The Broad Institute Genome Sequencing Center for Infectious Disease"/>
            <person name="Wu L."/>
            <person name="Ma J."/>
        </authorList>
    </citation>
    <scope>NUCLEOTIDE SEQUENCE [LARGE SCALE GENOMIC DNA]</scope>
    <source>
        <strain evidence="6">KCTC 42953</strain>
    </source>
</reference>
<dbReference type="Gene3D" id="3.30.70.270">
    <property type="match status" value="1"/>
</dbReference>
<dbReference type="Pfam" id="PF00990">
    <property type="entry name" value="GGDEF"/>
    <property type="match status" value="1"/>
</dbReference>
<dbReference type="SUPFAM" id="SSF55073">
    <property type="entry name" value="Nucleotide cyclase"/>
    <property type="match status" value="1"/>
</dbReference>
<dbReference type="EC" id="2.7.7.65" evidence="1"/>
<dbReference type="InterPro" id="IPR000160">
    <property type="entry name" value="GGDEF_dom"/>
</dbReference>
<protein>
    <recommendedName>
        <fullName evidence="1">diguanylate cyclase</fullName>
        <ecNumber evidence="1">2.7.7.65</ecNumber>
    </recommendedName>
</protein>
<keyword evidence="3" id="KW-0472">Membrane</keyword>
<dbReference type="GO" id="GO:0052621">
    <property type="term" value="F:diguanylate cyclase activity"/>
    <property type="evidence" value="ECO:0007669"/>
    <property type="project" value="UniProtKB-EC"/>
</dbReference>
<dbReference type="CDD" id="cd01949">
    <property type="entry name" value="GGDEF"/>
    <property type="match status" value="1"/>
</dbReference>
<dbReference type="InterPro" id="IPR043128">
    <property type="entry name" value="Rev_trsase/Diguanyl_cyclase"/>
</dbReference>
<feature type="transmembrane region" description="Helical" evidence="3">
    <location>
        <begin position="6"/>
        <end position="28"/>
    </location>
</feature>
<dbReference type="InterPro" id="IPR029787">
    <property type="entry name" value="Nucleotide_cyclase"/>
</dbReference>
<evidence type="ECO:0000256" key="2">
    <source>
        <dbReference type="ARBA" id="ARBA00034247"/>
    </source>
</evidence>
<evidence type="ECO:0000256" key="3">
    <source>
        <dbReference type="SAM" id="Phobius"/>
    </source>
</evidence>
<keyword evidence="3" id="KW-0812">Transmembrane</keyword>
<dbReference type="PANTHER" id="PTHR45138:SF9">
    <property type="entry name" value="DIGUANYLATE CYCLASE DGCM-RELATED"/>
    <property type="match status" value="1"/>
</dbReference>
<dbReference type="PROSITE" id="PS50887">
    <property type="entry name" value="GGDEF"/>
    <property type="match status" value="1"/>
</dbReference>
<dbReference type="EMBL" id="JBHRTS010000007">
    <property type="protein sequence ID" value="MFC3195187.1"/>
    <property type="molecule type" value="Genomic_DNA"/>
</dbReference>
<evidence type="ECO:0000259" key="4">
    <source>
        <dbReference type="PROSITE" id="PS50887"/>
    </source>
</evidence>
<feature type="domain" description="GGDEF" evidence="4">
    <location>
        <begin position="253"/>
        <end position="382"/>
    </location>
</feature>
<dbReference type="RefSeq" id="WP_077411710.1">
    <property type="nucleotide sequence ID" value="NZ_JBHRTS010000007.1"/>
</dbReference>
<feature type="transmembrane region" description="Helical" evidence="3">
    <location>
        <begin position="97"/>
        <end position="117"/>
    </location>
</feature>
<accession>A0ABV7JDM4</accession>
<dbReference type="NCBIfam" id="TIGR00254">
    <property type="entry name" value="GGDEF"/>
    <property type="match status" value="1"/>
</dbReference>
<proteinExistence type="predicted"/>
<keyword evidence="3" id="KW-1133">Transmembrane helix</keyword>
<organism evidence="5 6">
    <name type="scientific">Marinicella sediminis</name>
    <dbReference type="NCBI Taxonomy" id="1792834"/>
    <lineage>
        <taxon>Bacteria</taxon>
        <taxon>Pseudomonadati</taxon>
        <taxon>Pseudomonadota</taxon>
        <taxon>Gammaproteobacteria</taxon>
        <taxon>Lysobacterales</taxon>
        <taxon>Marinicellaceae</taxon>
        <taxon>Marinicella</taxon>
    </lineage>
</organism>
<keyword evidence="5" id="KW-0808">Transferase</keyword>
<dbReference type="Proteomes" id="UP001595533">
    <property type="component" value="Unassembled WGS sequence"/>
</dbReference>
<feature type="transmembrane region" description="Helical" evidence="3">
    <location>
        <begin position="154"/>
        <end position="175"/>
    </location>
</feature>
<evidence type="ECO:0000313" key="5">
    <source>
        <dbReference type="EMBL" id="MFC3195187.1"/>
    </source>
</evidence>
<feature type="transmembrane region" description="Helical" evidence="3">
    <location>
        <begin position="35"/>
        <end position="53"/>
    </location>
</feature>
<feature type="transmembrane region" description="Helical" evidence="3">
    <location>
        <begin position="187"/>
        <end position="212"/>
    </location>
</feature>
<feature type="transmembrane region" description="Helical" evidence="3">
    <location>
        <begin position="65"/>
        <end position="85"/>
    </location>
</feature>
<keyword evidence="6" id="KW-1185">Reference proteome</keyword>
<gene>
    <name evidence="5" type="ORF">ACFODZ_13120</name>
</gene>
<evidence type="ECO:0000313" key="6">
    <source>
        <dbReference type="Proteomes" id="UP001595533"/>
    </source>
</evidence>
<evidence type="ECO:0000256" key="1">
    <source>
        <dbReference type="ARBA" id="ARBA00012528"/>
    </source>
</evidence>
<comment type="catalytic activity">
    <reaction evidence="2">
        <text>2 GTP = 3',3'-c-di-GMP + 2 diphosphate</text>
        <dbReference type="Rhea" id="RHEA:24898"/>
        <dbReference type="ChEBI" id="CHEBI:33019"/>
        <dbReference type="ChEBI" id="CHEBI:37565"/>
        <dbReference type="ChEBI" id="CHEBI:58805"/>
        <dbReference type="EC" id="2.7.7.65"/>
    </reaction>
</comment>
<feature type="transmembrane region" description="Helical" evidence="3">
    <location>
        <begin position="123"/>
        <end position="142"/>
    </location>
</feature>
<dbReference type="SMART" id="SM00267">
    <property type="entry name" value="GGDEF"/>
    <property type="match status" value="1"/>
</dbReference>
<dbReference type="PANTHER" id="PTHR45138">
    <property type="entry name" value="REGULATORY COMPONENTS OF SENSORY TRANSDUCTION SYSTEM"/>
    <property type="match status" value="1"/>
</dbReference>
<name>A0ABV7JDM4_9GAMM</name>
<comment type="caution">
    <text evidence="5">The sequence shown here is derived from an EMBL/GenBank/DDBJ whole genome shotgun (WGS) entry which is preliminary data.</text>
</comment>
<sequence>MTLSDIDLINISQFLISLMMTVVFLLAWKIMEKKTYVLMWALFYVFAAVNGVLNAINDVFPDRNLYWVVVNAVSLLTQLLALAGFRMRAGRMPLTHLILGYFALVLSLVVVFTYLYPHMGLRMVFIPASGALVVVAIAREIWRTDQALRTAEISAIVLFMLYALVQATSGTLALLQGAERDAYFLNLYSQVNFLFMPAFFAGLGLFTLLILVDDLASKLKRQAITDYLTGLLNRRGFKQQADALIRQQHKSSDRLAVIVADIDHFKNINDQYGHQIGDEVLQYVSRGMRQLLSPPAVMGRTGGEEFAVVIQAKDIRAAELFAEHLRHQLSEQSRNTNPDLHITGSFGVAMINDSLEQALIQADHAMYQAKSAGRNRVVVTHT</sequence>